<organism evidence="5">
    <name type="scientific">uncultured bacterium A1Q1_fos_1246</name>
    <dbReference type="NCBI Taxonomy" id="1256545"/>
    <lineage>
        <taxon>Bacteria</taxon>
        <taxon>environmental samples</taxon>
    </lineage>
</organism>
<dbReference type="Gene3D" id="1.20.120.450">
    <property type="entry name" value="dinb family like domain"/>
    <property type="match status" value="1"/>
</dbReference>
<dbReference type="AlphaFoldDB" id="L7W0B2"/>
<dbReference type="EMBL" id="JX649913">
    <property type="protein sequence ID" value="AGC72848.1"/>
    <property type="molecule type" value="Genomic_DNA"/>
</dbReference>
<evidence type="ECO:0000259" key="4">
    <source>
        <dbReference type="PROSITE" id="PS01124"/>
    </source>
</evidence>
<keyword evidence="2" id="KW-0238">DNA-binding</keyword>
<dbReference type="PANTHER" id="PTHR47504:SF5">
    <property type="entry name" value="RIGHT ORIGIN-BINDING PROTEIN"/>
    <property type="match status" value="1"/>
</dbReference>
<dbReference type="PANTHER" id="PTHR47504">
    <property type="entry name" value="RIGHT ORIGIN-BINDING PROTEIN"/>
    <property type="match status" value="1"/>
</dbReference>
<dbReference type="Gene3D" id="1.10.10.60">
    <property type="entry name" value="Homeodomain-like"/>
    <property type="match status" value="2"/>
</dbReference>
<evidence type="ECO:0000313" key="5">
    <source>
        <dbReference type="EMBL" id="AGC72848.1"/>
    </source>
</evidence>
<dbReference type="PROSITE" id="PS01124">
    <property type="entry name" value="HTH_ARAC_FAMILY_2"/>
    <property type="match status" value="1"/>
</dbReference>
<evidence type="ECO:0000256" key="2">
    <source>
        <dbReference type="ARBA" id="ARBA00023125"/>
    </source>
</evidence>
<dbReference type="GO" id="GO:0043565">
    <property type="term" value="F:sequence-specific DNA binding"/>
    <property type="evidence" value="ECO:0007669"/>
    <property type="project" value="InterPro"/>
</dbReference>
<reference evidence="5" key="1">
    <citation type="submission" date="2012-09" db="EMBL/GenBank/DDBJ databases">
        <title>Metagenomic Characterization of a Microbial Community in Wastewater Detects High Levels of Antibiotic Resistance.</title>
        <authorList>
            <person name="Abrams M."/>
            <person name="Caldwell A."/>
            <person name="Vandaei E."/>
            <person name="Lee W."/>
            <person name="Perrott J."/>
            <person name="Khan S.Y."/>
            <person name="Ta J."/>
            <person name="Romero D."/>
            <person name="Nguyen V."/>
            <person name="Pourmand N."/>
            <person name="Ouverney C.C."/>
        </authorList>
    </citation>
    <scope>NUCLEOTIDE SEQUENCE</scope>
</reference>
<dbReference type="InterPro" id="IPR009057">
    <property type="entry name" value="Homeodomain-like_sf"/>
</dbReference>
<name>L7W0B2_9BACT</name>
<proteinExistence type="predicted"/>
<dbReference type="SUPFAM" id="SSF109854">
    <property type="entry name" value="DinB/YfiT-like putative metalloenzymes"/>
    <property type="match status" value="1"/>
</dbReference>
<feature type="domain" description="HTH araC/xylS-type" evidence="4">
    <location>
        <begin position="38"/>
        <end position="136"/>
    </location>
</feature>
<dbReference type="InterPro" id="IPR020449">
    <property type="entry name" value="Tscrpt_reg_AraC-type_HTH"/>
</dbReference>
<evidence type="ECO:0000256" key="3">
    <source>
        <dbReference type="ARBA" id="ARBA00023163"/>
    </source>
</evidence>
<accession>L7W0B2</accession>
<dbReference type="InterPro" id="IPR034660">
    <property type="entry name" value="DinB/YfiT-like"/>
</dbReference>
<dbReference type="GO" id="GO:0003700">
    <property type="term" value="F:DNA-binding transcription factor activity"/>
    <property type="evidence" value="ECO:0007669"/>
    <property type="project" value="InterPro"/>
</dbReference>
<sequence length="345" mass="38594">MYLPIYLSTNTAISVKSIPPTSAMIGGMTQETSTHPVDPLTHLVGGNLDEPTDGAALAEAANYSRFYFQRLFRERTGETPGDCRRRLLLERAAYQLRHTKRPITDIALEANFDSLEGFSRAFRRGFGLSPSHYRRLEPFGWLLAAPNDIHYDPVIGAAVRLAQPRTEGGTMDLTDRLIDHDLWLTRRLLDAAGTLTDAQLDAPLPQPEHPITFEQPEKTLRDVLARMVFTKEVWVSAVQGRPGADVSDASIPKLRQRMEAAYGEFRAIVNRVRTEQLWDAEFVDMLCEPPETFTYGGMIAHVVTFSAYRRSAAIRALARHGVTGVGYGDPIEWELSLKPKTIDAK</sequence>
<dbReference type="Pfam" id="PF12833">
    <property type="entry name" value="HTH_18"/>
    <property type="match status" value="1"/>
</dbReference>
<protein>
    <submittedName>
        <fullName evidence="5">Transcriptional regulator, AraC family protein</fullName>
    </submittedName>
</protein>
<dbReference type="InterPro" id="IPR050959">
    <property type="entry name" value="MarA-like"/>
</dbReference>
<dbReference type="SUPFAM" id="SSF46689">
    <property type="entry name" value="Homeodomain-like"/>
    <property type="match status" value="2"/>
</dbReference>
<keyword evidence="1" id="KW-0805">Transcription regulation</keyword>
<dbReference type="PRINTS" id="PR00032">
    <property type="entry name" value="HTHARAC"/>
</dbReference>
<evidence type="ECO:0000256" key="1">
    <source>
        <dbReference type="ARBA" id="ARBA00023015"/>
    </source>
</evidence>
<keyword evidence="3" id="KW-0804">Transcription</keyword>
<dbReference type="InterPro" id="IPR018060">
    <property type="entry name" value="HTH_AraC"/>
</dbReference>
<dbReference type="SMART" id="SM00342">
    <property type="entry name" value="HTH_ARAC"/>
    <property type="match status" value="1"/>
</dbReference>